<name>A0AAD7Y855_MYTSE</name>
<keyword evidence="2" id="KW-1185">Reference proteome</keyword>
<comment type="caution">
    <text evidence="1">The sequence shown here is derived from an EMBL/GenBank/DDBJ whole genome shotgun (WGS) entry which is preliminary data.</text>
</comment>
<organism evidence="1 2">
    <name type="scientific">Mythimna separata</name>
    <name type="common">Oriental armyworm</name>
    <name type="synonym">Pseudaletia separata</name>
    <dbReference type="NCBI Taxonomy" id="271217"/>
    <lineage>
        <taxon>Eukaryota</taxon>
        <taxon>Metazoa</taxon>
        <taxon>Ecdysozoa</taxon>
        <taxon>Arthropoda</taxon>
        <taxon>Hexapoda</taxon>
        <taxon>Insecta</taxon>
        <taxon>Pterygota</taxon>
        <taxon>Neoptera</taxon>
        <taxon>Endopterygota</taxon>
        <taxon>Lepidoptera</taxon>
        <taxon>Glossata</taxon>
        <taxon>Ditrysia</taxon>
        <taxon>Noctuoidea</taxon>
        <taxon>Noctuidae</taxon>
        <taxon>Noctuinae</taxon>
        <taxon>Hadenini</taxon>
        <taxon>Mythimna</taxon>
    </lineage>
</organism>
<evidence type="ECO:0000313" key="2">
    <source>
        <dbReference type="Proteomes" id="UP001231518"/>
    </source>
</evidence>
<proteinExistence type="predicted"/>
<evidence type="ECO:0000313" key="1">
    <source>
        <dbReference type="EMBL" id="KAJ8706454.1"/>
    </source>
</evidence>
<dbReference type="Proteomes" id="UP001231518">
    <property type="component" value="Chromosome 30"/>
</dbReference>
<accession>A0AAD7Y855</accession>
<protein>
    <submittedName>
        <fullName evidence="1">Uncharacterized protein</fullName>
    </submittedName>
</protein>
<dbReference type="EMBL" id="JARGEI010000028">
    <property type="protein sequence ID" value="KAJ8706454.1"/>
    <property type="molecule type" value="Genomic_DNA"/>
</dbReference>
<dbReference type="AlphaFoldDB" id="A0AAD7Y855"/>
<gene>
    <name evidence="1" type="ORF">PYW07_012532</name>
</gene>
<reference evidence="1" key="1">
    <citation type="submission" date="2023-03" db="EMBL/GenBank/DDBJ databases">
        <title>Chromosome-level genomes of two armyworms, Mythimna separata and Mythimna loreyi, provide insights into the biosynthesis and reception of sex pheromones.</title>
        <authorList>
            <person name="Zhao H."/>
        </authorList>
    </citation>
    <scope>NUCLEOTIDE SEQUENCE</scope>
    <source>
        <strain evidence="1">BeijingLab</strain>
        <tissue evidence="1">Pupa</tissue>
    </source>
</reference>
<sequence>MCRSGTSTQLPRTAAWRSSLRTWVPDLINKRFGRLDSSRWPVANAVARSDRIRRKLQWAEKQLQHFTAEHPKSGERTTAQYWREALHTAVDGLELRESPRVPASTKWMRARCEQYSGRDFVQFVHTHINALPSRVRNSRGRRTGVVSELNCRAGCMVRETTAHIIQ</sequence>